<proteinExistence type="predicted"/>
<gene>
    <name evidence="1" type="ORF">ACFFK0_02580</name>
</gene>
<dbReference type="Proteomes" id="UP001589776">
    <property type="component" value="Unassembled WGS sequence"/>
</dbReference>
<reference evidence="1 2" key="1">
    <citation type="submission" date="2024-09" db="EMBL/GenBank/DDBJ databases">
        <authorList>
            <person name="Sun Q."/>
            <person name="Mori K."/>
        </authorList>
    </citation>
    <scope>NUCLEOTIDE SEQUENCE [LARGE SCALE GENOMIC DNA]</scope>
    <source>
        <strain evidence="1 2">CCM 7759</strain>
    </source>
</reference>
<dbReference type="InterPro" id="IPR014923">
    <property type="entry name" value="DUF1802"/>
</dbReference>
<comment type="caution">
    <text evidence="1">The sequence shown here is derived from an EMBL/GenBank/DDBJ whole genome shotgun (WGS) entry which is preliminary data.</text>
</comment>
<organism evidence="1 2">
    <name type="scientific">Paenibacillus chartarius</name>
    <dbReference type="NCBI Taxonomy" id="747481"/>
    <lineage>
        <taxon>Bacteria</taxon>
        <taxon>Bacillati</taxon>
        <taxon>Bacillota</taxon>
        <taxon>Bacilli</taxon>
        <taxon>Bacillales</taxon>
        <taxon>Paenibacillaceae</taxon>
        <taxon>Paenibacillus</taxon>
    </lineage>
</organism>
<dbReference type="Pfam" id="PF08819">
    <property type="entry name" value="DUF1802"/>
    <property type="match status" value="1"/>
</dbReference>
<evidence type="ECO:0000313" key="2">
    <source>
        <dbReference type="Proteomes" id="UP001589776"/>
    </source>
</evidence>
<accession>A0ABV6DFC6</accession>
<evidence type="ECO:0000313" key="1">
    <source>
        <dbReference type="EMBL" id="MFC0211346.1"/>
    </source>
</evidence>
<protein>
    <submittedName>
        <fullName evidence="1">DUF1802 family protein</fullName>
    </submittedName>
</protein>
<dbReference type="PIRSF" id="PIRSF018957">
    <property type="entry name" value="UCP018957"/>
    <property type="match status" value="1"/>
</dbReference>
<sequence length="189" mass="22185">MTERIALKEWASTVAALREGKQIVLLRKGGIAEETRDFRLRSHSFYLFPAYEHQKKELLKEEYRPLVDETLAVWSPEDETVTIDCRAEVAEDIELTELSDVEKLLPYHIWTERFAEERLHWKRLKPLHLLIVRVYKLDTPLELRLDPGYFGCKSWVELLEEPAGRSGTAVLPDSEFQSKVDDIHRALRR</sequence>
<keyword evidence="2" id="KW-1185">Reference proteome</keyword>
<name>A0ABV6DFC6_9BACL</name>
<dbReference type="RefSeq" id="WP_377468321.1">
    <property type="nucleotide sequence ID" value="NZ_JBHLWN010000014.1"/>
</dbReference>
<dbReference type="EMBL" id="JBHLWN010000014">
    <property type="protein sequence ID" value="MFC0211346.1"/>
    <property type="molecule type" value="Genomic_DNA"/>
</dbReference>
<dbReference type="InterPro" id="IPR008307">
    <property type="entry name" value="UCP018957"/>
</dbReference>